<reference evidence="1" key="1">
    <citation type="submission" date="2021-04" db="EMBL/GenBank/DDBJ databases">
        <title>Genomics, taxonomy and metabolism of representatives of sulfur bacteria of the genus Thiothrix: Thiothrix fructosivorans QT, Thiothrix unzii A1T and three new species, Thiothrix subterranea sp. nov., Thiothrix litoralis sp. nov. and 'Candidatus Thiothrix anitrata' sp. nov.</title>
        <authorList>
            <person name="Ravin N.V."/>
            <person name="Smolyakov D."/>
            <person name="Rudenko T.S."/>
            <person name="Mardanov A.V."/>
            <person name="Beletsky A.V."/>
            <person name="Markov N.D."/>
            <person name="Fomenkov A.I."/>
            <person name="Roberts R.J."/>
            <person name="Karnachuk O.V."/>
            <person name="Novikov A."/>
            <person name="Grabovich M.Y."/>
        </authorList>
    </citation>
    <scope>NUCLEOTIDE SEQUENCE</scope>
    <source>
        <strain evidence="1">A1</strain>
    </source>
</reference>
<dbReference type="RefSeq" id="WP_210220395.1">
    <property type="nucleotide sequence ID" value="NZ_CP072793.1"/>
</dbReference>
<protein>
    <submittedName>
        <fullName evidence="1">Uncharacterized protein</fullName>
    </submittedName>
</protein>
<gene>
    <name evidence="1" type="ORF">J9260_07560</name>
</gene>
<proteinExistence type="predicted"/>
<name>A0A975FC91_9GAMM</name>
<dbReference type="KEGG" id="tun:J9260_07560"/>
<accession>A0A975FC91</accession>
<organism evidence="1 2">
    <name type="scientific">Thiothrix unzii</name>
    <dbReference type="NCBI Taxonomy" id="111769"/>
    <lineage>
        <taxon>Bacteria</taxon>
        <taxon>Pseudomonadati</taxon>
        <taxon>Pseudomonadota</taxon>
        <taxon>Gammaproteobacteria</taxon>
        <taxon>Thiotrichales</taxon>
        <taxon>Thiotrichaceae</taxon>
        <taxon>Thiothrix</taxon>
    </lineage>
</organism>
<dbReference type="AlphaFoldDB" id="A0A975FC91"/>
<evidence type="ECO:0000313" key="2">
    <source>
        <dbReference type="Proteomes" id="UP000672009"/>
    </source>
</evidence>
<sequence length="147" mass="16463">MTTKSSGSFDIILGMEDIGGRSNLCLSFGSGLFRKLGWSSGDWLQFDVSQENIIAISKIPEPTETSFYAKKIKLSSGFYKLCFYSKLYKFPRPAVELSKDKATFNVQTRALSLAIPSEYVVMPEPEPQLKAFKDLQVEDIAAAFRKL</sequence>
<dbReference type="Proteomes" id="UP000672009">
    <property type="component" value="Chromosome"/>
</dbReference>
<dbReference type="EMBL" id="CP072793">
    <property type="protein sequence ID" value="QTR54924.1"/>
    <property type="molecule type" value="Genomic_DNA"/>
</dbReference>
<evidence type="ECO:0000313" key="1">
    <source>
        <dbReference type="EMBL" id="QTR54924.1"/>
    </source>
</evidence>
<keyword evidence="2" id="KW-1185">Reference proteome</keyword>